<keyword evidence="3" id="KW-0731">Sigma factor</keyword>
<sequence>MKANEKNFIKRLQRQKEDALNFVVDTYLPLVKGITYKILAPLGNDGVIDECMNDIFLAVWEHANKFDGDAADFKKWITKIAKFKAIDYYRKVTKQVEVTADYVDVEGKNSVEDELILMENRSELIQLINELEFVDREIFIMKYLLGTKTEEIAKKFSLTTSAVDNRVYRGKKKLYKKGMHLKVGGSAI</sequence>
<evidence type="ECO:0000256" key="5">
    <source>
        <dbReference type="ARBA" id="ARBA00023163"/>
    </source>
</evidence>
<dbReference type="Proteomes" id="UP000027822">
    <property type="component" value="Unassembled WGS sequence"/>
</dbReference>
<dbReference type="Gene3D" id="1.10.10.10">
    <property type="entry name" value="Winged helix-like DNA-binding domain superfamily/Winged helix DNA-binding domain"/>
    <property type="match status" value="1"/>
</dbReference>
<dbReference type="SUPFAM" id="SSF88659">
    <property type="entry name" value="Sigma3 and sigma4 domains of RNA polymerase sigma factors"/>
    <property type="match status" value="1"/>
</dbReference>
<evidence type="ECO:0000313" key="8">
    <source>
        <dbReference type="EMBL" id="KEK18756.1"/>
    </source>
</evidence>
<name>A0A073JWW9_9BACI</name>
<proteinExistence type="inferred from homology"/>
<evidence type="ECO:0000256" key="1">
    <source>
        <dbReference type="ARBA" id="ARBA00010641"/>
    </source>
</evidence>
<evidence type="ECO:0000313" key="9">
    <source>
        <dbReference type="Proteomes" id="UP000027822"/>
    </source>
</evidence>
<dbReference type="NCBIfam" id="TIGR02937">
    <property type="entry name" value="sigma70-ECF"/>
    <property type="match status" value="1"/>
</dbReference>
<protein>
    <submittedName>
        <fullName evidence="8">RNA polymerase factor sigma-70</fullName>
        <ecNumber evidence="8">2.7.7.6</ecNumber>
    </submittedName>
</protein>
<dbReference type="SUPFAM" id="SSF88946">
    <property type="entry name" value="Sigma2 domain of RNA polymerase sigma factors"/>
    <property type="match status" value="1"/>
</dbReference>
<evidence type="ECO:0000256" key="2">
    <source>
        <dbReference type="ARBA" id="ARBA00023015"/>
    </source>
</evidence>
<keyword evidence="8" id="KW-0808">Transferase</keyword>
<comment type="similarity">
    <text evidence="1">Belongs to the sigma-70 factor family. ECF subfamily.</text>
</comment>
<reference evidence="8 9" key="1">
    <citation type="submission" date="2014-06" db="EMBL/GenBank/DDBJ databases">
        <title>Draft genome sequence of Bacillus manliponensis JCM 15802 (MCCC 1A00708).</title>
        <authorList>
            <person name="Lai Q."/>
            <person name="Liu Y."/>
            <person name="Shao Z."/>
        </authorList>
    </citation>
    <scope>NUCLEOTIDE SEQUENCE [LARGE SCALE GENOMIC DNA]</scope>
    <source>
        <strain evidence="8 9">JCM 15802</strain>
    </source>
</reference>
<dbReference type="GO" id="GO:0003677">
    <property type="term" value="F:DNA binding"/>
    <property type="evidence" value="ECO:0007669"/>
    <property type="project" value="UniProtKB-KW"/>
</dbReference>
<keyword evidence="8" id="KW-0548">Nucleotidyltransferase</keyword>
<dbReference type="EC" id="2.7.7.6" evidence="8"/>
<dbReference type="eggNOG" id="COG1595">
    <property type="taxonomic scope" value="Bacteria"/>
</dbReference>
<comment type="caution">
    <text evidence="8">The sequence shown here is derived from an EMBL/GenBank/DDBJ whole genome shotgun (WGS) entry which is preliminary data.</text>
</comment>
<evidence type="ECO:0000256" key="4">
    <source>
        <dbReference type="ARBA" id="ARBA00023125"/>
    </source>
</evidence>
<dbReference type="InterPro" id="IPR036388">
    <property type="entry name" value="WH-like_DNA-bd_sf"/>
</dbReference>
<keyword evidence="9" id="KW-1185">Reference proteome</keyword>
<dbReference type="OrthoDB" id="2678696at2"/>
<dbReference type="InterPro" id="IPR013325">
    <property type="entry name" value="RNA_pol_sigma_r2"/>
</dbReference>
<keyword evidence="4" id="KW-0238">DNA-binding</keyword>
<dbReference type="Gene3D" id="1.10.1740.10">
    <property type="match status" value="1"/>
</dbReference>
<dbReference type="InterPro" id="IPR014284">
    <property type="entry name" value="RNA_pol_sigma-70_dom"/>
</dbReference>
<organism evidence="8 9">
    <name type="scientific">Bacillus manliponensis</name>
    <dbReference type="NCBI Taxonomy" id="574376"/>
    <lineage>
        <taxon>Bacteria</taxon>
        <taxon>Bacillati</taxon>
        <taxon>Bacillota</taxon>
        <taxon>Bacilli</taxon>
        <taxon>Bacillales</taxon>
        <taxon>Bacillaceae</taxon>
        <taxon>Bacillus</taxon>
        <taxon>Bacillus cereus group</taxon>
    </lineage>
</organism>
<keyword evidence="2" id="KW-0805">Transcription regulation</keyword>
<dbReference type="EMBL" id="JOTN01000011">
    <property type="protein sequence ID" value="KEK18756.1"/>
    <property type="molecule type" value="Genomic_DNA"/>
</dbReference>
<dbReference type="PANTHER" id="PTHR43133:SF8">
    <property type="entry name" value="RNA POLYMERASE SIGMA FACTOR HI_1459-RELATED"/>
    <property type="match status" value="1"/>
</dbReference>
<dbReference type="STRING" id="574376.BAMA_02975"/>
<evidence type="ECO:0000256" key="3">
    <source>
        <dbReference type="ARBA" id="ARBA00023082"/>
    </source>
</evidence>
<dbReference type="InterPro" id="IPR013249">
    <property type="entry name" value="RNA_pol_sigma70_r4_t2"/>
</dbReference>
<gene>
    <name evidence="8" type="ORF">BAMA_02975</name>
</gene>
<dbReference type="GO" id="GO:0003899">
    <property type="term" value="F:DNA-directed RNA polymerase activity"/>
    <property type="evidence" value="ECO:0007669"/>
    <property type="project" value="UniProtKB-EC"/>
</dbReference>
<feature type="domain" description="RNA polymerase sigma factor 70 region 4 type 2" evidence="7">
    <location>
        <begin position="123"/>
        <end position="174"/>
    </location>
</feature>
<accession>A0A073JWW9</accession>
<evidence type="ECO:0000259" key="6">
    <source>
        <dbReference type="Pfam" id="PF04542"/>
    </source>
</evidence>
<keyword evidence="5" id="KW-0804">Transcription</keyword>
<dbReference type="GO" id="GO:0016987">
    <property type="term" value="F:sigma factor activity"/>
    <property type="evidence" value="ECO:0007669"/>
    <property type="project" value="UniProtKB-KW"/>
</dbReference>
<dbReference type="GO" id="GO:0006352">
    <property type="term" value="P:DNA-templated transcription initiation"/>
    <property type="evidence" value="ECO:0007669"/>
    <property type="project" value="InterPro"/>
</dbReference>
<feature type="domain" description="RNA polymerase sigma-70 region 2" evidence="6">
    <location>
        <begin position="24"/>
        <end position="92"/>
    </location>
</feature>
<dbReference type="PANTHER" id="PTHR43133">
    <property type="entry name" value="RNA POLYMERASE ECF-TYPE SIGMA FACTO"/>
    <property type="match status" value="1"/>
</dbReference>
<dbReference type="AlphaFoldDB" id="A0A073JWW9"/>
<dbReference type="InterPro" id="IPR039425">
    <property type="entry name" value="RNA_pol_sigma-70-like"/>
</dbReference>
<dbReference type="Pfam" id="PF08281">
    <property type="entry name" value="Sigma70_r4_2"/>
    <property type="match status" value="1"/>
</dbReference>
<dbReference type="Pfam" id="PF04542">
    <property type="entry name" value="Sigma70_r2"/>
    <property type="match status" value="1"/>
</dbReference>
<dbReference type="RefSeq" id="WP_034639913.1">
    <property type="nucleotide sequence ID" value="NZ_CBCSJC010000012.1"/>
</dbReference>
<dbReference type="InterPro" id="IPR013324">
    <property type="entry name" value="RNA_pol_sigma_r3/r4-like"/>
</dbReference>
<evidence type="ECO:0000259" key="7">
    <source>
        <dbReference type="Pfam" id="PF08281"/>
    </source>
</evidence>
<dbReference type="InterPro" id="IPR007627">
    <property type="entry name" value="RNA_pol_sigma70_r2"/>
</dbReference>